<evidence type="ECO:0000259" key="1">
    <source>
        <dbReference type="Pfam" id="PF12706"/>
    </source>
</evidence>
<dbReference type="Gene3D" id="3.60.15.10">
    <property type="entry name" value="Ribonuclease Z/Hydroxyacylglutathione hydrolase-like"/>
    <property type="match status" value="1"/>
</dbReference>
<dbReference type="PANTHER" id="PTHR15032">
    <property type="entry name" value="N-ACYL-PHOSPHATIDYLETHANOLAMINE-HYDROLYZING PHOSPHOLIPASE D"/>
    <property type="match status" value="1"/>
</dbReference>
<dbReference type="Pfam" id="PF12706">
    <property type="entry name" value="Lactamase_B_2"/>
    <property type="match status" value="1"/>
</dbReference>
<dbReference type="InterPro" id="IPR001279">
    <property type="entry name" value="Metallo-B-lactamas"/>
</dbReference>
<dbReference type="GO" id="GO:0070292">
    <property type="term" value="P:N-acylphosphatidylethanolamine metabolic process"/>
    <property type="evidence" value="ECO:0007669"/>
    <property type="project" value="TreeGrafter"/>
</dbReference>
<accession>A0A485L327</accession>
<dbReference type="OrthoDB" id="332863at2759"/>
<dbReference type="GO" id="GO:0070290">
    <property type="term" value="F:N-acylphosphatidylethanolamine-specific phospholipase D activity"/>
    <property type="evidence" value="ECO:0007669"/>
    <property type="project" value="TreeGrafter"/>
</dbReference>
<name>A0A485L327_9STRA</name>
<sequence>MPTLRKIHTRLASVAPAPPIGFNVDILHTPAAKLPAFTRRPLPAPTAKQVQPKGVTSQLEEDLKPAARGPTGEFLKACPQPNVLDIVKWRFRREANQIPRDLDVLNATLPVLTPDFTAPIPDRHARITWLGHASVLLEVPLPASTDRMTFLTDAVFSDRCSPSQFFGPARYRPCPVQVETLPHVDAVLISHNHYDHMDVITLDKLHRAQPHLHWFVPLNNAAYLTAVGIPQAQIHEQNWWDMDPLTKHASTFRISCVPAKHWSKRGLNDTNKALWGGWVVQGLGGSFYFVGDTAYDSFFDAIHHRFGDQSVSAIPIGAYAPRNLFTYQHVNVDEAVQIHRDVRSRASVGIHWGTWELTDEFYLEPKQELARQMAQDPASFVALDHGAHKVVPWTL</sequence>
<reference evidence="3 4" key="1">
    <citation type="submission" date="2019-03" db="EMBL/GenBank/DDBJ databases">
        <authorList>
            <person name="Gaulin E."/>
            <person name="Dumas B."/>
        </authorList>
    </citation>
    <scope>NUCLEOTIDE SEQUENCE [LARGE SCALE GENOMIC DNA]</scope>
    <source>
        <strain evidence="3">CBS 568.67</strain>
    </source>
</reference>
<evidence type="ECO:0000313" key="3">
    <source>
        <dbReference type="EMBL" id="VFT92219.1"/>
    </source>
</evidence>
<reference evidence="2" key="2">
    <citation type="submission" date="2019-06" db="EMBL/GenBank/DDBJ databases">
        <title>Genomics analysis of Aphanomyces spp. identifies a new class of oomycete effector associated with host adaptation.</title>
        <authorList>
            <person name="Gaulin E."/>
        </authorList>
    </citation>
    <scope>NUCLEOTIDE SEQUENCE</scope>
    <source>
        <strain evidence="2">CBS 578.67</strain>
    </source>
</reference>
<dbReference type="EMBL" id="VJMH01005678">
    <property type="protein sequence ID" value="KAF0693632.1"/>
    <property type="molecule type" value="Genomic_DNA"/>
</dbReference>
<evidence type="ECO:0000313" key="2">
    <source>
        <dbReference type="EMBL" id="KAF0693632.1"/>
    </source>
</evidence>
<gene>
    <name evidence="3" type="primary">Aste57867_15417</name>
    <name evidence="2" type="ORF">As57867_015361</name>
    <name evidence="3" type="ORF">ASTE57867_15417</name>
</gene>
<dbReference type="Proteomes" id="UP000332933">
    <property type="component" value="Unassembled WGS sequence"/>
</dbReference>
<organism evidence="3 4">
    <name type="scientific">Aphanomyces stellatus</name>
    <dbReference type="NCBI Taxonomy" id="120398"/>
    <lineage>
        <taxon>Eukaryota</taxon>
        <taxon>Sar</taxon>
        <taxon>Stramenopiles</taxon>
        <taxon>Oomycota</taxon>
        <taxon>Saprolegniomycetes</taxon>
        <taxon>Saprolegniales</taxon>
        <taxon>Verrucalvaceae</taxon>
        <taxon>Aphanomyces</taxon>
    </lineage>
</organism>
<protein>
    <submittedName>
        <fullName evidence="3">Aste57867_15417 protein</fullName>
    </submittedName>
</protein>
<feature type="domain" description="Metallo-beta-lactamase" evidence="1">
    <location>
        <begin position="150"/>
        <end position="352"/>
    </location>
</feature>
<dbReference type="InterPro" id="IPR036866">
    <property type="entry name" value="RibonucZ/Hydroxyglut_hydro"/>
</dbReference>
<dbReference type="PANTHER" id="PTHR15032:SF4">
    <property type="entry name" value="N-ACYL-PHOSPHATIDYLETHANOLAMINE-HYDROLYZING PHOSPHOLIPASE D"/>
    <property type="match status" value="1"/>
</dbReference>
<evidence type="ECO:0000313" key="4">
    <source>
        <dbReference type="Proteomes" id="UP000332933"/>
    </source>
</evidence>
<dbReference type="GO" id="GO:0070291">
    <property type="term" value="P:N-acylethanolamine metabolic process"/>
    <property type="evidence" value="ECO:0007669"/>
    <property type="project" value="TreeGrafter"/>
</dbReference>
<dbReference type="AlphaFoldDB" id="A0A485L327"/>
<dbReference type="SUPFAM" id="SSF56281">
    <property type="entry name" value="Metallo-hydrolase/oxidoreductase"/>
    <property type="match status" value="1"/>
</dbReference>
<dbReference type="GO" id="GO:0005737">
    <property type="term" value="C:cytoplasm"/>
    <property type="evidence" value="ECO:0007669"/>
    <property type="project" value="TreeGrafter"/>
</dbReference>
<keyword evidence="4" id="KW-1185">Reference proteome</keyword>
<proteinExistence type="predicted"/>
<dbReference type="EMBL" id="CAADRA010005699">
    <property type="protein sequence ID" value="VFT92219.1"/>
    <property type="molecule type" value="Genomic_DNA"/>
</dbReference>